<protein>
    <submittedName>
        <fullName evidence="2">Uncharacterized protein</fullName>
    </submittedName>
</protein>
<evidence type="ECO:0000313" key="3">
    <source>
        <dbReference type="Proteomes" id="UP001586593"/>
    </source>
</evidence>
<proteinExistence type="predicted"/>
<comment type="caution">
    <text evidence="2">The sequence shown here is derived from an EMBL/GenBank/DDBJ whole genome shotgun (WGS) entry which is preliminary data.</text>
</comment>
<organism evidence="2 3">
    <name type="scientific">Phialemonium thermophilum</name>
    <dbReference type="NCBI Taxonomy" id="223376"/>
    <lineage>
        <taxon>Eukaryota</taxon>
        <taxon>Fungi</taxon>
        <taxon>Dikarya</taxon>
        <taxon>Ascomycota</taxon>
        <taxon>Pezizomycotina</taxon>
        <taxon>Sordariomycetes</taxon>
        <taxon>Sordariomycetidae</taxon>
        <taxon>Cephalothecales</taxon>
        <taxon>Cephalothecaceae</taxon>
        <taxon>Phialemonium</taxon>
    </lineage>
</organism>
<feature type="compositionally biased region" description="Basic and acidic residues" evidence="1">
    <location>
        <begin position="1"/>
        <end position="28"/>
    </location>
</feature>
<feature type="compositionally biased region" description="Basic and acidic residues" evidence="1">
    <location>
        <begin position="100"/>
        <end position="117"/>
    </location>
</feature>
<reference evidence="2 3" key="1">
    <citation type="journal article" date="2024" name="Commun. Biol.">
        <title>Comparative genomic analysis of thermophilic fungi reveals convergent evolutionary adaptations and gene losses.</title>
        <authorList>
            <person name="Steindorff A.S."/>
            <person name="Aguilar-Pontes M.V."/>
            <person name="Robinson A.J."/>
            <person name="Andreopoulos B."/>
            <person name="LaButti K."/>
            <person name="Kuo A."/>
            <person name="Mondo S."/>
            <person name="Riley R."/>
            <person name="Otillar R."/>
            <person name="Haridas S."/>
            <person name="Lipzen A."/>
            <person name="Grimwood J."/>
            <person name="Schmutz J."/>
            <person name="Clum A."/>
            <person name="Reid I.D."/>
            <person name="Moisan M.C."/>
            <person name="Butler G."/>
            <person name="Nguyen T.T.M."/>
            <person name="Dewar K."/>
            <person name="Conant G."/>
            <person name="Drula E."/>
            <person name="Henrissat B."/>
            <person name="Hansel C."/>
            <person name="Singer S."/>
            <person name="Hutchinson M.I."/>
            <person name="de Vries R.P."/>
            <person name="Natvig D.O."/>
            <person name="Powell A.J."/>
            <person name="Tsang A."/>
            <person name="Grigoriev I.V."/>
        </authorList>
    </citation>
    <scope>NUCLEOTIDE SEQUENCE [LARGE SCALE GENOMIC DNA]</scope>
    <source>
        <strain evidence="2 3">ATCC 24622</strain>
    </source>
</reference>
<name>A0ABR3VQM2_9PEZI</name>
<dbReference type="EMBL" id="JAZHXJ010001775">
    <property type="protein sequence ID" value="KAL1843947.1"/>
    <property type="molecule type" value="Genomic_DNA"/>
</dbReference>
<evidence type="ECO:0000256" key="1">
    <source>
        <dbReference type="SAM" id="MobiDB-lite"/>
    </source>
</evidence>
<feature type="compositionally biased region" description="Basic residues" evidence="1">
    <location>
        <begin position="35"/>
        <end position="46"/>
    </location>
</feature>
<feature type="compositionally biased region" description="Basic and acidic residues" evidence="1">
    <location>
        <begin position="47"/>
        <end position="68"/>
    </location>
</feature>
<evidence type="ECO:0000313" key="2">
    <source>
        <dbReference type="EMBL" id="KAL1843947.1"/>
    </source>
</evidence>
<feature type="region of interest" description="Disordered" evidence="1">
    <location>
        <begin position="1"/>
        <end position="127"/>
    </location>
</feature>
<sequence length="222" mass="24087">MGKRKCDDNGSSCRDPELRKSKANRSADFEDVMLVHRRPPRAGSKPRWRESDQGASKTKDEKEKERVRAAGGADDTQENQSLGQRSRARVQAPPILWQHETAREAGLWRDRGDDSMRSGHSTGAREGPGTVRGSCRCILLLLPPVHASFLGPSCLPSVTAGVSAEGPQCDATGNSLPPPLCVTDGRARCCVPVRHDCPDPVHHETRACSPVPPALLFPHPPV</sequence>
<accession>A0ABR3VQM2</accession>
<keyword evidence="3" id="KW-1185">Reference proteome</keyword>
<gene>
    <name evidence="2" type="ORF">VTK73DRAFT_2687</name>
</gene>
<dbReference type="Proteomes" id="UP001586593">
    <property type="component" value="Unassembled WGS sequence"/>
</dbReference>